<keyword evidence="1" id="KW-0472">Membrane</keyword>
<dbReference type="Proteomes" id="UP000250043">
    <property type="component" value="Unassembled WGS sequence"/>
</dbReference>
<feature type="transmembrane region" description="Helical" evidence="1">
    <location>
        <begin position="125"/>
        <end position="149"/>
    </location>
</feature>
<feature type="transmembrane region" description="Helical" evidence="1">
    <location>
        <begin position="169"/>
        <end position="191"/>
    </location>
</feature>
<feature type="transmembrane region" description="Helical" evidence="1">
    <location>
        <begin position="92"/>
        <end position="113"/>
    </location>
</feature>
<organism evidence="2 3">
    <name type="scientific">Obba rivulosa</name>
    <dbReference type="NCBI Taxonomy" id="1052685"/>
    <lineage>
        <taxon>Eukaryota</taxon>
        <taxon>Fungi</taxon>
        <taxon>Dikarya</taxon>
        <taxon>Basidiomycota</taxon>
        <taxon>Agaricomycotina</taxon>
        <taxon>Agaricomycetes</taxon>
        <taxon>Polyporales</taxon>
        <taxon>Gelatoporiaceae</taxon>
        <taxon>Obba</taxon>
    </lineage>
</organism>
<feature type="transmembrane region" description="Helical" evidence="1">
    <location>
        <begin position="6"/>
        <end position="27"/>
    </location>
</feature>
<protein>
    <submittedName>
        <fullName evidence="2">Uncharacterized protein</fullName>
    </submittedName>
</protein>
<reference evidence="2 3" key="1">
    <citation type="submission" date="2016-07" db="EMBL/GenBank/DDBJ databases">
        <title>Draft genome of the white-rot fungus Obba rivulosa 3A-2.</title>
        <authorList>
            <consortium name="DOE Joint Genome Institute"/>
            <person name="Miettinen O."/>
            <person name="Riley R."/>
            <person name="Acob R."/>
            <person name="Barry K."/>
            <person name="Cullen D."/>
            <person name="De Vries R."/>
            <person name="Hainaut M."/>
            <person name="Hatakka A."/>
            <person name="Henrissat B."/>
            <person name="Hilden K."/>
            <person name="Kuo R."/>
            <person name="Labutti K."/>
            <person name="Lipzen A."/>
            <person name="Makela M.R."/>
            <person name="Sandor L."/>
            <person name="Spatafora J.W."/>
            <person name="Grigoriev I.V."/>
            <person name="Hibbett D.S."/>
        </authorList>
    </citation>
    <scope>NUCLEOTIDE SEQUENCE [LARGE SCALE GENOMIC DNA]</scope>
    <source>
        <strain evidence="2 3">3A-2</strain>
    </source>
</reference>
<evidence type="ECO:0000313" key="2">
    <source>
        <dbReference type="EMBL" id="OCH86633.1"/>
    </source>
</evidence>
<evidence type="ECO:0000313" key="3">
    <source>
        <dbReference type="Proteomes" id="UP000250043"/>
    </source>
</evidence>
<keyword evidence="1" id="KW-0812">Transmembrane</keyword>
<dbReference type="EMBL" id="KV722518">
    <property type="protein sequence ID" value="OCH86633.1"/>
    <property type="molecule type" value="Genomic_DNA"/>
</dbReference>
<proteinExistence type="predicted"/>
<dbReference type="AlphaFoldDB" id="A0A8E2ALY4"/>
<sequence length="258" mass="28415">MAPLSFAGSEIVALTIESFLYGLYMMLFKKCVQVLFKKRRMNALSTRLVVVTGSLFVLITWHFITDIVRLIVAVNTSAEVIGVAEQYDDLRSVFSVMKTAVYVAITAVSDAFILYRTFVIWNGNVWIIILPAILFLADVGTGIAATCSLGLLNPGETFYVQHQTEITEAFFSCTLALNGICTGLIAGRIWWHQQSMKGLNVHTGMAMSLGRVATIMVESGAIYSSTLIVMIATYVSQKTLAFNVFLDITSPIIVSFYT</sequence>
<name>A0A8E2ALY4_9APHY</name>
<accession>A0A8E2ALY4</accession>
<keyword evidence="3" id="KW-1185">Reference proteome</keyword>
<feature type="transmembrane region" description="Helical" evidence="1">
    <location>
        <begin position="212"/>
        <end position="234"/>
    </location>
</feature>
<dbReference type="OrthoDB" id="2753342at2759"/>
<evidence type="ECO:0000256" key="1">
    <source>
        <dbReference type="SAM" id="Phobius"/>
    </source>
</evidence>
<feature type="transmembrane region" description="Helical" evidence="1">
    <location>
        <begin position="48"/>
        <end position="72"/>
    </location>
</feature>
<gene>
    <name evidence="2" type="ORF">OBBRIDRAFT_212845</name>
</gene>
<keyword evidence="1" id="KW-1133">Transmembrane helix</keyword>